<evidence type="ECO:0000313" key="2">
    <source>
        <dbReference type="Proteomes" id="UP000249134"/>
    </source>
</evidence>
<protein>
    <recommendedName>
        <fullName evidence="3">Lipoprotein</fullName>
    </recommendedName>
</protein>
<dbReference type="PROSITE" id="PS51257">
    <property type="entry name" value="PROKAR_LIPOPROTEIN"/>
    <property type="match status" value="1"/>
</dbReference>
<evidence type="ECO:0000313" key="1">
    <source>
        <dbReference type="EMBL" id="SQI58243.1"/>
    </source>
</evidence>
<sequence>MKKLGVFYLVFGLFILTACGNKTLSTSNILKNVEKAHNKIESVEIKFTETYEPNGNDTGIEQFNYKNNVGALTYDNLAVTMYKDSEEFFLLVNGWENPQNKSIYELKFDNQMNQQHNQISYLQQFDDKLYQKFDMESNEDEYILTYTGDKEDQLKLVTGIAKEYNESLGIILGEDVQSTDLTVELLHIKVWIDKDTNRIKKFQQDMEYSQFVGGKERNYNQGVVYAYSKYNKMDKIKKPNIATSDGE</sequence>
<dbReference type="KEGG" id="blen:NCTC4824_02170"/>
<proteinExistence type="predicted"/>
<dbReference type="EMBL" id="LS483476">
    <property type="protein sequence ID" value="SQI58243.1"/>
    <property type="molecule type" value="Genomic_DNA"/>
</dbReference>
<dbReference type="Pfam" id="PF20316">
    <property type="entry name" value="DUF6612"/>
    <property type="match status" value="1"/>
</dbReference>
<dbReference type="Proteomes" id="UP000249134">
    <property type="component" value="Chromosome 1"/>
</dbReference>
<organism evidence="1 2">
    <name type="scientific">Lederbergia lenta</name>
    <name type="common">Bacillus lentus</name>
    <dbReference type="NCBI Taxonomy" id="1467"/>
    <lineage>
        <taxon>Bacteria</taxon>
        <taxon>Bacillati</taxon>
        <taxon>Bacillota</taxon>
        <taxon>Bacilli</taxon>
        <taxon>Bacillales</taxon>
        <taxon>Bacillaceae</taxon>
        <taxon>Lederbergia</taxon>
    </lineage>
</organism>
<reference evidence="1 2" key="1">
    <citation type="submission" date="2018-06" db="EMBL/GenBank/DDBJ databases">
        <authorList>
            <consortium name="Pathogen Informatics"/>
            <person name="Doyle S."/>
        </authorList>
    </citation>
    <scope>NUCLEOTIDE SEQUENCE [LARGE SCALE GENOMIC DNA]</scope>
    <source>
        <strain evidence="1 2">NCTC4824</strain>
    </source>
</reference>
<evidence type="ECO:0008006" key="3">
    <source>
        <dbReference type="Google" id="ProtNLM"/>
    </source>
</evidence>
<dbReference type="RefSeq" id="WP_066138360.1">
    <property type="nucleotide sequence ID" value="NZ_CBCSGM010000001.1"/>
</dbReference>
<accession>A0A2X4W5G7</accession>
<gene>
    <name evidence="1" type="ORF">NCTC4824_02170</name>
</gene>
<dbReference type="InterPro" id="IPR046720">
    <property type="entry name" value="DUF6612"/>
</dbReference>
<dbReference type="AlphaFoldDB" id="A0A2X4W5G7"/>
<keyword evidence="2" id="KW-1185">Reference proteome</keyword>
<name>A0A2X4W5G7_LEDLE</name>
<dbReference type="STRING" id="1348624.GCA_001591545_01230"/>